<gene>
    <name evidence="2" type="ORF">DPMN_120414</name>
</gene>
<evidence type="ECO:0000256" key="1">
    <source>
        <dbReference type="SAM" id="MobiDB-lite"/>
    </source>
</evidence>
<keyword evidence="3" id="KW-1185">Reference proteome</keyword>
<feature type="region of interest" description="Disordered" evidence="1">
    <location>
        <begin position="1"/>
        <end position="59"/>
    </location>
</feature>
<organism evidence="2 3">
    <name type="scientific">Dreissena polymorpha</name>
    <name type="common">Zebra mussel</name>
    <name type="synonym">Mytilus polymorpha</name>
    <dbReference type="NCBI Taxonomy" id="45954"/>
    <lineage>
        <taxon>Eukaryota</taxon>
        <taxon>Metazoa</taxon>
        <taxon>Spiralia</taxon>
        <taxon>Lophotrochozoa</taxon>
        <taxon>Mollusca</taxon>
        <taxon>Bivalvia</taxon>
        <taxon>Autobranchia</taxon>
        <taxon>Heteroconchia</taxon>
        <taxon>Euheterodonta</taxon>
        <taxon>Imparidentia</taxon>
        <taxon>Neoheterodontei</taxon>
        <taxon>Myida</taxon>
        <taxon>Dreissenoidea</taxon>
        <taxon>Dreissenidae</taxon>
        <taxon>Dreissena</taxon>
    </lineage>
</organism>
<feature type="compositionally biased region" description="Low complexity" evidence="1">
    <location>
        <begin position="1"/>
        <end position="27"/>
    </location>
</feature>
<dbReference type="AlphaFoldDB" id="A0A9D4JSN8"/>
<reference evidence="2" key="2">
    <citation type="submission" date="2020-11" db="EMBL/GenBank/DDBJ databases">
        <authorList>
            <person name="McCartney M.A."/>
            <person name="Auch B."/>
            <person name="Kono T."/>
            <person name="Mallez S."/>
            <person name="Becker A."/>
            <person name="Gohl D.M."/>
            <person name="Silverstein K.A.T."/>
            <person name="Koren S."/>
            <person name="Bechman K.B."/>
            <person name="Herman A."/>
            <person name="Abrahante J.E."/>
            <person name="Garbe J."/>
        </authorList>
    </citation>
    <scope>NUCLEOTIDE SEQUENCE</scope>
    <source>
        <strain evidence="2">Duluth1</strain>
        <tissue evidence="2">Whole animal</tissue>
    </source>
</reference>
<name>A0A9D4JSN8_DREPO</name>
<dbReference type="Proteomes" id="UP000828390">
    <property type="component" value="Unassembled WGS sequence"/>
</dbReference>
<evidence type="ECO:0000313" key="2">
    <source>
        <dbReference type="EMBL" id="KAH3818692.1"/>
    </source>
</evidence>
<accession>A0A9D4JSN8</accession>
<evidence type="ECO:0000313" key="3">
    <source>
        <dbReference type="Proteomes" id="UP000828390"/>
    </source>
</evidence>
<protein>
    <submittedName>
        <fullName evidence="2">Uncharacterized protein</fullName>
    </submittedName>
</protein>
<proteinExistence type="predicted"/>
<sequence>MGITTTLQPPTTIRTTLPTTTTTTTVTSQQAGMPVATSGGVETTSRSLDRCEQEGSQCE</sequence>
<reference evidence="2" key="1">
    <citation type="journal article" date="2019" name="bioRxiv">
        <title>The Genome of the Zebra Mussel, Dreissena polymorpha: A Resource for Invasive Species Research.</title>
        <authorList>
            <person name="McCartney M.A."/>
            <person name="Auch B."/>
            <person name="Kono T."/>
            <person name="Mallez S."/>
            <person name="Zhang Y."/>
            <person name="Obille A."/>
            <person name="Becker A."/>
            <person name="Abrahante J.E."/>
            <person name="Garbe J."/>
            <person name="Badalamenti J.P."/>
            <person name="Herman A."/>
            <person name="Mangelson H."/>
            <person name="Liachko I."/>
            <person name="Sullivan S."/>
            <person name="Sone E.D."/>
            <person name="Koren S."/>
            <person name="Silverstein K.A.T."/>
            <person name="Beckman K.B."/>
            <person name="Gohl D.M."/>
        </authorList>
    </citation>
    <scope>NUCLEOTIDE SEQUENCE</scope>
    <source>
        <strain evidence="2">Duluth1</strain>
        <tissue evidence="2">Whole animal</tissue>
    </source>
</reference>
<dbReference type="EMBL" id="JAIWYP010000005">
    <property type="protein sequence ID" value="KAH3818692.1"/>
    <property type="molecule type" value="Genomic_DNA"/>
</dbReference>
<comment type="caution">
    <text evidence="2">The sequence shown here is derived from an EMBL/GenBank/DDBJ whole genome shotgun (WGS) entry which is preliminary data.</text>
</comment>